<evidence type="ECO:0000313" key="1">
    <source>
        <dbReference type="EMBL" id="GID51659.1"/>
    </source>
</evidence>
<protein>
    <submittedName>
        <fullName evidence="1">Uncharacterized protein</fullName>
    </submittedName>
</protein>
<gene>
    <name evidence="1" type="ORF">Aco03nite_000630</name>
</gene>
<dbReference type="EMBL" id="BOMG01000003">
    <property type="protein sequence ID" value="GID51659.1"/>
    <property type="molecule type" value="Genomic_DNA"/>
</dbReference>
<dbReference type="Proteomes" id="UP000612282">
    <property type="component" value="Unassembled WGS sequence"/>
</dbReference>
<comment type="caution">
    <text evidence="1">The sequence shown here is derived from an EMBL/GenBank/DDBJ whole genome shotgun (WGS) entry which is preliminary data.</text>
</comment>
<sequence length="119" mass="12793">MRSECQWRLTSGASRPNMQREGCEGRADSMGKVAMTTTIYYANSAETQLKDAQAILDEHVTSSATGRCLACGSYGPCWRRENAVVIFSRTLRLPARQPGATRPELVGAVRVGASGLLAG</sequence>
<organism evidence="1 2">
    <name type="scientific">Actinoplanes couchii</name>
    <dbReference type="NCBI Taxonomy" id="403638"/>
    <lineage>
        <taxon>Bacteria</taxon>
        <taxon>Bacillati</taxon>
        <taxon>Actinomycetota</taxon>
        <taxon>Actinomycetes</taxon>
        <taxon>Micromonosporales</taxon>
        <taxon>Micromonosporaceae</taxon>
        <taxon>Actinoplanes</taxon>
    </lineage>
</organism>
<reference evidence="1 2" key="1">
    <citation type="submission" date="2021-01" db="EMBL/GenBank/DDBJ databases">
        <title>Whole genome shotgun sequence of Actinoplanes couchii NBRC 106145.</title>
        <authorList>
            <person name="Komaki H."/>
            <person name="Tamura T."/>
        </authorList>
    </citation>
    <scope>NUCLEOTIDE SEQUENCE [LARGE SCALE GENOMIC DNA]</scope>
    <source>
        <strain evidence="1 2">NBRC 106145</strain>
    </source>
</reference>
<name>A0ABQ3WZL9_9ACTN</name>
<accession>A0ABQ3WZL9</accession>
<keyword evidence="2" id="KW-1185">Reference proteome</keyword>
<proteinExistence type="predicted"/>
<evidence type="ECO:0000313" key="2">
    <source>
        <dbReference type="Proteomes" id="UP000612282"/>
    </source>
</evidence>